<evidence type="ECO:0000259" key="11">
    <source>
        <dbReference type="PROSITE" id="PS51094"/>
    </source>
</evidence>
<comment type="caution">
    <text evidence="12">The sequence shown here is derived from an EMBL/GenBank/DDBJ whole genome shotgun (WGS) entry which is preliminary data.</text>
</comment>
<accession>A0A3R8REJ8</accession>
<dbReference type="EMBL" id="RSDO01000003">
    <property type="protein sequence ID" value="RRR54742.1"/>
    <property type="molecule type" value="Genomic_DNA"/>
</dbReference>
<dbReference type="Gene3D" id="3.40.930.10">
    <property type="entry name" value="Mannitol-specific EII, Chain A"/>
    <property type="match status" value="1"/>
</dbReference>
<comment type="function">
    <text evidence="8">The phosphoenolpyruvate-dependent sugar phosphotransferase system (sugar PTS), a major carbohydrate active transport system, catalyzes the phosphorylation of incoming sugar substrates concomitantly with their translocation across the cell membrane. The enzyme II UlaABC PTS system is involved in ascorbate transport.</text>
</comment>
<evidence type="ECO:0000256" key="5">
    <source>
        <dbReference type="ARBA" id="ARBA00022679"/>
    </source>
</evidence>
<evidence type="ECO:0000256" key="8">
    <source>
        <dbReference type="ARBA" id="ARBA00037387"/>
    </source>
</evidence>
<evidence type="ECO:0000256" key="4">
    <source>
        <dbReference type="ARBA" id="ARBA00022553"/>
    </source>
</evidence>
<dbReference type="Pfam" id="PF00359">
    <property type="entry name" value="PTS_EIIA_2"/>
    <property type="match status" value="1"/>
</dbReference>
<dbReference type="AlphaFoldDB" id="A0A3R8REJ8"/>
<evidence type="ECO:0000256" key="6">
    <source>
        <dbReference type="ARBA" id="ARBA00022683"/>
    </source>
</evidence>
<dbReference type="Proteomes" id="UP000274117">
    <property type="component" value="Unassembled WGS sequence"/>
</dbReference>
<dbReference type="PROSITE" id="PS51094">
    <property type="entry name" value="PTS_EIIA_TYPE_2"/>
    <property type="match status" value="1"/>
</dbReference>
<name>A0A3R8REJ8_STRSU</name>
<keyword evidence="4" id="KW-0597">Phosphoprotein</keyword>
<evidence type="ECO:0000256" key="3">
    <source>
        <dbReference type="ARBA" id="ARBA00022490"/>
    </source>
</evidence>
<keyword evidence="12" id="KW-0762">Sugar transport</keyword>
<sequence>MKKSPFLRVGNQRNLLPLITYGKVTESYVNEMIQTVKDLGPYVVITKSIVLPHARPEAGAKELAISVGVLQSPVNFGNHENDPVKYVFGLSALDSHTHLEVMSELIDLLEEDKFYHLLDSAGIAEEIVDYKRFSLHVA</sequence>
<feature type="domain" description="PTS EIIA type-2" evidence="11">
    <location>
        <begin position="1"/>
        <end position="134"/>
    </location>
</feature>
<evidence type="ECO:0000256" key="9">
    <source>
        <dbReference type="ARBA" id="ARBA00041175"/>
    </source>
</evidence>
<gene>
    <name evidence="12" type="ORF">EI998_02545</name>
</gene>
<proteinExistence type="predicted"/>
<evidence type="ECO:0000256" key="7">
    <source>
        <dbReference type="ARBA" id="ARBA00022777"/>
    </source>
</evidence>
<comment type="subcellular location">
    <subcellularLocation>
        <location evidence="1">Cytoplasm</location>
    </subcellularLocation>
</comment>
<dbReference type="InterPro" id="IPR002178">
    <property type="entry name" value="PTS_EIIA_type-2_dom"/>
</dbReference>
<reference evidence="12 13" key="1">
    <citation type="submission" date="2018-11" db="EMBL/GenBank/DDBJ databases">
        <authorList>
            <person name="Stevens M.J."/>
            <person name="Cernela N."/>
            <person name="Spoerry Serrano N."/>
            <person name="Schmitt S."/>
            <person name="Schrenzel J."/>
            <person name="Stephan R."/>
        </authorList>
    </citation>
    <scope>NUCLEOTIDE SEQUENCE [LARGE SCALE GENOMIC DNA]</scope>
    <source>
        <strain evidence="12 13">PP422</strain>
    </source>
</reference>
<keyword evidence="6" id="KW-0598">Phosphotransferase system</keyword>
<evidence type="ECO:0000313" key="13">
    <source>
        <dbReference type="Proteomes" id="UP000274117"/>
    </source>
</evidence>
<dbReference type="InterPro" id="IPR016152">
    <property type="entry name" value="PTrfase/Anion_transptr"/>
</dbReference>
<keyword evidence="3" id="KW-0963">Cytoplasm</keyword>
<organism evidence="12 13">
    <name type="scientific">Streptococcus suis</name>
    <dbReference type="NCBI Taxonomy" id="1307"/>
    <lineage>
        <taxon>Bacteria</taxon>
        <taxon>Bacillati</taxon>
        <taxon>Bacillota</taxon>
        <taxon>Bacilli</taxon>
        <taxon>Lactobacillales</taxon>
        <taxon>Streptococcaceae</taxon>
        <taxon>Streptococcus</taxon>
    </lineage>
</organism>
<evidence type="ECO:0000256" key="2">
    <source>
        <dbReference type="ARBA" id="ARBA00022448"/>
    </source>
</evidence>
<evidence type="ECO:0000313" key="12">
    <source>
        <dbReference type="EMBL" id="RRR54742.1"/>
    </source>
</evidence>
<keyword evidence="7" id="KW-0418">Kinase</keyword>
<keyword evidence="2" id="KW-0813">Transport</keyword>
<dbReference type="PANTHER" id="PTHR36203">
    <property type="entry name" value="ASCORBATE-SPECIFIC PTS SYSTEM EIIA COMPONENT"/>
    <property type="match status" value="1"/>
</dbReference>
<keyword evidence="5" id="KW-0808">Transferase</keyword>
<dbReference type="GO" id="GO:0009401">
    <property type="term" value="P:phosphoenolpyruvate-dependent sugar phosphotransferase system"/>
    <property type="evidence" value="ECO:0007669"/>
    <property type="project" value="UniProtKB-KW"/>
</dbReference>
<dbReference type="SUPFAM" id="SSF55804">
    <property type="entry name" value="Phoshotransferase/anion transport protein"/>
    <property type="match status" value="1"/>
</dbReference>
<dbReference type="GO" id="GO:0016301">
    <property type="term" value="F:kinase activity"/>
    <property type="evidence" value="ECO:0007669"/>
    <property type="project" value="UniProtKB-KW"/>
</dbReference>
<dbReference type="InterPro" id="IPR051351">
    <property type="entry name" value="Ascorbate-PTS_EIIA_comp"/>
</dbReference>
<protein>
    <recommendedName>
        <fullName evidence="9">Ascorbate-specific PTS system EIIA component</fullName>
    </recommendedName>
    <alternativeName>
        <fullName evidence="10">Ascorbate-specific phosphotransferase enzyme IIA component</fullName>
    </alternativeName>
</protein>
<dbReference type="GO" id="GO:0005737">
    <property type="term" value="C:cytoplasm"/>
    <property type="evidence" value="ECO:0007669"/>
    <property type="project" value="UniProtKB-SubCell"/>
</dbReference>
<evidence type="ECO:0000256" key="10">
    <source>
        <dbReference type="ARBA" id="ARBA00042072"/>
    </source>
</evidence>
<reference evidence="12 13" key="2">
    <citation type="submission" date="2018-12" db="EMBL/GenBank/DDBJ databases">
        <title>Whole-genome sequences of fifteen clinical Streptococcus suis strains isolated from pigs between 2006 and 2018.</title>
        <authorList>
            <person name="Stevens M.J.A."/>
            <person name="Cernela N."/>
            <person name="Spoerry Serrano N."/>
            <person name="Schmitt S."/>
            <person name="Schrenzel J."/>
            <person name="Stephan R."/>
        </authorList>
    </citation>
    <scope>NUCLEOTIDE SEQUENCE [LARGE SCALE GENOMIC DNA]</scope>
    <source>
        <strain evidence="12 13">PP422</strain>
    </source>
</reference>
<dbReference type="PANTHER" id="PTHR36203:SF1">
    <property type="entry name" value="ASCORBATE-SPECIFIC PTS SYSTEM EIIA COMPONENT"/>
    <property type="match status" value="1"/>
</dbReference>
<evidence type="ECO:0000256" key="1">
    <source>
        <dbReference type="ARBA" id="ARBA00004496"/>
    </source>
</evidence>